<dbReference type="Gene3D" id="3.30.70.2630">
    <property type="match status" value="1"/>
</dbReference>
<dbReference type="InterPro" id="IPR003545">
    <property type="entry name" value="Telomerase_RT"/>
</dbReference>
<dbReference type="HOGENOM" id="CLU_693337_0_0_1"/>
<dbReference type="EMBL" id="CM000137">
    <property type="protein sequence ID" value="EEC69128.1"/>
    <property type="molecule type" value="Genomic_DNA"/>
</dbReference>
<evidence type="ECO:0000256" key="1">
    <source>
        <dbReference type="RuleBase" id="RU365061"/>
    </source>
</evidence>
<dbReference type="CDD" id="cd01648">
    <property type="entry name" value="TERT"/>
    <property type="match status" value="1"/>
</dbReference>
<keyword evidence="1" id="KW-0479">Metal-binding</keyword>
<dbReference type="GO" id="GO:0000333">
    <property type="term" value="C:telomerase catalytic core complex"/>
    <property type="evidence" value="ECO:0007669"/>
    <property type="project" value="TreeGrafter"/>
</dbReference>
<dbReference type="InterPro" id="IPR000477">
    <property type="entry name" value="RT_dom"/>
</dbReference>
<keyword evidence="1" id="KW-0158">Chromosome</keyword>
<proteinExistence type="inferred from homology"/>
<comment type="function">
    <text evidence="1">Telomerase is a ribonucleoprotein enzyme essential for the replication of chromosome termini in most eukaryotes. It elongates telomeres. It is a reverse transcriptase that adds simple sequence repeats to chromosome ends by copying a template sequence within the RNA component of the enzyme.</text>
</comment>
<keyword evidence="4" id="KW-1185">Reference proteome</keyword>
<dbReference type="OMA" id="AIRWSCF"/>
<keyword evidence="1" id="KW-0548">Nucleotidyltransferase</keyword>
<dbReference type="GO" id="GO:0070034">
    <property type="term" value="F:telomerase RNA binding"/>
    <property type="evidence" value="ECO:0007669"/>
    <property type="project" value="TreeGrafter"/>
</dbReference>
<protein>
    <recommendedName>
        <fullName evidence="1">Telomerase reverse transcriptase</fullName>
        <ecNumber evidence="1">2.7.7.49</ecNumber>
    </recommendedName>
    <alternativeName>
        <fullName evidence="1">Telomerase catalytic subunit</fullName>
    </alternativeName>
</protein>
<keyword evidence="1" id="KW-0539">Nucleus</keyword>
<dbReference type="FunFam" id="3.30.70.2630:FF:000002">
    <property type="entry name" value="Telomerase reverse transcriptase"/>
    <property type="match status" value="1"/>
</dbReference>
<name>B8BP80_ORYSI</name>
<dbReference type="STRING" id="39946.B8BP80"/>
<evidence type="ECO:0000259" key="2">
    <source>
        <dbReference type="PROSITE" id="PS50878"/>
    </source>
</evidence>
<evidence type="ECO:0000313" key="3">
    <source>
        <dbReference type="EMBL" id="EEC69128.1"/>
    </source>
</evidence>
<dbReference type="GO" id="GO:0007004">
    <property type="term" value="P:telomere maintenance via telomerase"/>
    <property type="evidence" value="ECO:0007669"/>
    <property type="project" value="TreeGrafter"/>
</dbReference>
<comment type="similarity">
    <text evidence="1">Belongs to the reverse transcriptase family. Telomerase subfamily.</text>
</comment>
<evidence type="ECO:0000313" key="4">
    <source>
        <dbReference type="Proteomes" id="UP000007015"/>
    </source>
</evidence>
<dbReference type="GO" id="GO:0000781">
    <property type="term" value="C:chromosome, telomeric region"/>
    <property type="evidence" value="ECO:0007669"/>
    <property type="project" value="UniProtKB-SubCell"/>
</dbReference>
<comment type="subcellular location">
    <subcellularLocation>
        <location evidence="1">Nucleus</location>
    </subcellularLocation>
    <subcellularLocation>
        <location evidence="1">Chromosome</location>
        <location evidence="1">Telomere</location>
    </subcellularLocation>
</comment>
<accession>B8BP80</accession>
<organism evidence="3 4">
    <name type="scientific">Oryza sativa subsp. indica</name>
    <name type="common">Rice</name>
    <dbReference type="NCBI Taxonomy" id="39946"/>
    <lineage>
        <taxon>Eukaryota</taxon>
        <taxon>Viridiplantae</taxon>
        <taxon>Streptophyta</taxon>
        <taxon>Embryophyta</taxon>
        <taxon>Tracheophyta</taxon>
        <taxon>Spermatophyta</taxon>
        <taxon>Magnoliopsida</taxon>
        <taxon>Liliopsida</taxon>
        <taxon>Poales</taxon>
        <taxon>Poaceae</taxon>
        <taxon>BOP clade</taxon>
        <taxon>Oryzoideae</taxon>
        <taxon>Oryzeae</taxon>
        <taxon>Oryzinae</taxon>
        <taxon>Oryza</taxon>
        <taxon>Oryza sativa</taxon>
    </lineage>
</organism>
<dbReference type="GO" id="GO:0046872">
    <property type="term" value="F:metal ion binding"/>
    <property type="evidence" value="ECO:0007669"/>
    <property type="project" value="UniProtKB-KW"/>
</dbReference>
<dbReference type="Pfam" id="PF00078">
    <property type="entry name" value="RVT_1"/>
    <property type="match status" value="1"/>
</dbReference>
<reference evidence="3 4" key="1">
    <citation type="journal article" date="2005" name="PLoS Biol.">
        <title>The genomes of Oryza sativa: a history of duplications.</title>
        <authorList>
            <person name="Yu J."/>
            <person name="Wang J."/>
            <person name="Lin W."/>
            <person name="Li S."/>
            <person name="Li H."/>
            <person name="Zhou J."/>
            <person name="Ni P."/>
            <person name="Dong W."/>
            <person name="Hu S."/>
            <person name="Zeng C."/>
            <person name="Zhang J."/>
            <person name="Zhang Y."/>
            <person name="Li R."/>
            <person name="Xu Z."/>
            <person name="Li S."/>
            <person name="Li X."/>
            <person name="Zheng H."/>
            <person name="Cong L."/>
            <person name="Lin L."/>
            <person name="Yin J."/>
            <person name="Geng J."/>
            <person name="Li G."/>
            <person name="Shi J."/>
            <person name="Liu J."/>
            <person name="Lv H."/>
            <person name="Li J."/>
            <person name="Wang J."/>
            <person name="Deng Y."/>
            <person name="Ran L."/>
            <person name="Shi X."/>
            <person name="Wang X."/>
            <person name="Wu Q."/>
            <person name="Li C."/>
            <person name="Ren X."/>
            <person name="Wang J."/>
            <person name="Wang X."/>
            <person name="Li D."/>
            <person name="Liu D."/>
            <person name="Zhang X."/>
            <person name="Ji Z."/>
            <person name="Zhao W."/>
            <person name="Sun Y."/>
            <person name="Zhang Z."/>
            <person name="Bao J."/>
            <person name="Han Y."/>
            <person name="Dong L."/>
            <person name="Ji J."/>
            <person name="Chen P."/>
            <person name="Wu S."/>
            <person name="Liu J."/>
            <person name="Xiao Y."/>
            <person name="Bu D."/>
            <person name="Tan J."/>
            <person name="Yang L."/>
            <person name="Ye C."/>
            <person name="Zhang J."/>
            <person name="Xu J."/>
            <person name="Zhou Y."/>
            <person name="Yu Y."/>
            <person name="Zhang B."/>
            <person name="Zhuang S."/>
            <person name="Wei H."/>
            <person name="Liu B."/>
            <person name="Lei M."/>
            <person name="Yu H."/>
            <person name="Li Y."/>
            <person name="Xu H."/>
            <person name="Wei S."/>
            <person name="He X."/>
            <person name="Fang L."/>
            <person name="Zhang Z."/>
            <person name="Zhang Y."/>
            <person name="Huang X."/>
            <person name="Su Z."/>
            <person name="Tong W."/>
            <person name="Li J."/>
            <person name="Tong Z."/>
            <person name="Li S."/>
            <person name="Ye J."/>
            <person name="Wang L."/>
            <person name="Fang L."/>
            <person name="Lei T."/>
            <person name="Chen C."/>
            <person name="Chen H."/>
            <person name="Xu Z."/>
            <person name="Li H."/>
            <person name="Huang H."/>
            <person name="Zhang F."/>
            <person name="Xu H."/>
            <person name="Li N."/>
            <person name="Zhao C."/>
            <person name="Li S."/>
            <person name="Dong L."/>
            <person name="Huang Y."/>
            <person name="Li L."/>
            <person name="Xi Y."/>
            <person name="Qi Q."/>
            <person name="Li W."/>
            <person name="Zhang B."/>
            <person name="Hu W."/>
            <person name="Zhang Y."/>
            <person name="Tian X."/>
            <person name="Jiao Y."/>
            <person name="Liang X."/>
            <person name="Jin J."/>
            <person name="Gao L."/>
            <person name="Zheng W."/>
            <person name="Hao B."/>
            <person name="Liu S."/>
            <person name="Wang W."/>
            <person name="Yuan L."/>
            <person name="Cao M."/>
            <person name="McDermott J."/>
            <person name="Samudrala R."/>
            <person name="Wang J."/>
            <person name="Wong G.K."/>
            <person name="Yang H."/>
        </authorList>
    </citation>
    <scope>NUCLEOTIDE SEQUENCE [LARGE SCALE GENOMIC DNA]</scope>
    <source>
        <strain evidence="4">cv. 93-11</strain>
    </source>
</reference>
<sequence length="398" mass="46168">MRPLVNLRAKSKDANLNKCHLIMKKLRDEKPEMFGSSVFDYNNVHQNLSQFISSKRSQLMKKLKVYIVVADVSKAFDCVSHDMVLKMIDDAFKCDEYTVRKCSKVICNRSKNSLYRFDSNASIGNGNSIYDLSIQLSSGGGIFVDQIGQKYYLQQVGIAQGSKLSPNLCSLYYGHLENSVLSKFLHDSKLNAGEAFSEPEYLLMRFIDDFIFISFSLEHAQKFLNRMRRGFVFYNCYMNDSKYGFNFCAGNSEPSSNRLYRGDDGVSFMPWSGLLINCETLEIQADYTRYLDITIISTITVKMHSSTKYMHSLIVRRMQDVELYYNVRPVLKLRRKETIWLGLTAYIRVLQQKQSRYKDMLTLLTAELGRYCHLGHECDTLRYAVDDSHSSMFWKFKF</sequence>
<dbReference type="Gene3D" id="1.10.357.90">
    <property type="match status" value="1"/>
</dbReference>
<dbReference type="PANTHER" id="PTHR12066">
    <property type="entry name" value="TELOMERASE REVERSE TRANSCRIPTASE"/>
    <property type="match status" value="1"/>
</dbReference>
<dbReference type="PANTHER" id="PTHR12066:SF0">
    <property type="entry name" value="TELOMERASE REVERSE TRANSCRIPTASE"/>
    <property type="match status" value="1"/>
</dbReference>
<dbReference type="EC" id="2.7.7.49" evidence="1"/>
<dbReference type="Proteomes" id="UP000007015">
    <property type="component" value="Chromosome 12"/>
</dbReference>
<dbReference type="GO" id="GO:0003720">
    <property type="term" value="F:telomerase activity"/>
    <property type="evidence" value="ECO:0007669"/>
    <property type="project" value="InterPro"/>
</dbReference>
<keyword evidence="1" id="KW-0460">Magnesium</keyword>
<feature type="domain" description="Reverse transcriptase" evidence="2">
    <location>
        <begin position="1"/>
        <end position="276"/>
    </location>
</feature>
<gene>
    <name evidence="3" type="ORF">OsI_38050</name>
</gene>
<keyword evidence="1" id="KW-0779">Telomere</keyword>
<keyword evidence="1" id="KW-0695">RNA-directed DNA polymerase</keyword>
<keyword evidence="1" id="KW-0808">Transferase</keyword>
<dbReference type="Gramene" id="BGIOSGA036340-TA">
    <property type="protein sequence ID" value="BGIOSGA036340-PA"/>
    <property type="gene ID" value="BGIOSGA036340"/>
</dbReference>
<comment type="catalytic activity">
    <reaction evidence="1">
        <text>DNA(n) + a 2'-deoxyribonucleoside 5'-triphosphate = DNA(n+1) + diphosphate</text>
        <dbReference type="Rhea" id="RHEA:22508"/>
        <dbReference type="Rhea" id="RHEA-COMP:17339"/>
        <dbReference type="Rhea" id="RHEA-COMP:17340"/>
        <dbReference type="ChEBI" id="CHEBI:33019"/>
        <dbReference type="ChEBI" id="CHEBI:61560"/>
        <dbReference type="ChEBI" id="CHEBI:173112"/>
        <dbReference type="EC" id="2.7.7.49"/>
    </reaction>
</comment>
<dbReference type="PROSITE" id="PS50878">
    <property type="entry name" value="RT_POL"/>
    <property type="match status" value="1"/>
</dbReference>
<dbReference type="GO" id="GO:0042162">
    <property type="term" value="F:telomeric DNA binding"/>
    <property type="evidence" value="ECO:0007669"/>
    <property type="project" value="TreeGrafter"/>
</dbReference>
<dbReference type="AlphaFoldDB" id="B8BP80"/>